<dbReference type="GO" id="GO:0035539">
    <property type="term" value="F:8-oxo-7,8-dihydrodeoxyguanosine triphosphate pyrophosphatase activity"/>
    <property type="evidence" value="ECO:0007669"/>
    <property type="project" value="UniProtKB-EC"/>
</dbReference>
<evidence type="ECO:0000256" key="5">
    <source>
        <dbReference type="ARBA" id="ARBA00022723"/>
    </source>
</evidence>
<dbReference type="GO" id="GO:0046872">
    <property type="term" value="F:metal ion binding"/>
    <property type="evidence" value="ECO:0007669"/>
    <property type="project" value="UniProtKB-KW"/>
</dbReference>
<dbReference type="InterPro" id="IPR000086">
    <property type="entry name" value="NUDIX_hydrolase_dom"/>
</dbReference>
<reference evidence="18 19" key="1">
    <citation type="submission" date="2018-06" db="EMBL/GenBank/DDBJ databases">
        <title>Freshwater and sediment microbial communities from various areas in North America, analyzing microbe dynamics in response to fracking.</title>
        <authorList>
            <person name="Lamendella R."/>
        </authorList>
    </citation>
    <scope>NUCLEOTIDE SEQUENCE [LARGE SCALE GENOMIC DNA]</scope>
    <source>
        <strain evidence="18 19">99A</strain>
    </source>
</reference>
<comment type="caution">
    <text evidence="18">The sequence shown here is derived from an EMBL/GenBank/DDBJ whole genome shotgun (WGS) entry which is preliminary data.</text>
</comment>
<dbReference type="Proteomes" id="UP000248729">
    <property type="component" value="Unassembled WGS sequence"/>
</dbReference>
<keyword evidence="8" id="KW-0460">Magnesium</keyword>
<dbReference type="InterPro" id="IPR020084">
    <property type="entry name" value="NUDIX_hydrolase_CS"/>
</dbReference>
<evidence type="ECO:0000313" key="18">
    <source>
        <dbReference type="EMBL" id="RAS59269.1"/>
    </source>
</evidence>
<comment type="catalytic activity">
    <reaction evidence="11">
        <text>8-oxo-GTP + H2O = 8-oxo-GMP + diphosphate + H(+)</text>
        <dbReference type="Rhea" id="RHEA:67616"/>
        <dbReference type="ChEBI" id="CHEBI:15377"/>
        <dbReference type="ChEBI" id="CHEBI:15378"/>
        <dbReference type="ChEBI" id="CHEBI:33019"/>
        <dbReference type="ChEBI" id="CHEBI:143553"/>
        <dbReference type="ChEBI" id="CHEBI:145694"/>
    </reaction>
</comment>
<evidence type="ECO:0000256" key="13">
    <source>
        <dbReference type="ARBA" id="ARBA00040794"/>
    </source>
</evidence>
<comment type="catalytic activity">
    <reaction evidence="10">
        <text>8-oxo-dGTP + H2O = 8-oxo-dGMP + diphosphate + H(+)</text>
        <dbReference type="Rhea" id="RHEA:31575"/>
        <dbReference type="ChEBI" id="CHEBI:15377"/>
        <dbReference type="ChEBI" id="CHEBI:15378"/>
        <dbReference type="ChEBI" id="CHEBI:33019"/>
        <dbReference type="ChEBI" id="CHEBI:63224"/>
        <dbReference type="ChEBI" id="CHEBI:77896"/>
        <dbReference type="EC" id="3.6.1.55"/>
    </reaction>
</comment>
<dbReference type="PROSITE" id="PS51462">
    <property type="entry name" value="NUDIX"/>
    <property type="match status" value="1"/>
</dbReference>
<dbReference type="PROSITE" id="PS00893">
    <property type="entry name" value="NUDIX_BOX"/>
    <property type="match status" value="1"/>
</dbReference>
<dbReference type="GO" id="GO:0006281">
    <property type="term" value="P:DNA repair"/>
    <property type="evidence" value="ECO:0007669"/>
    <property type="project" value="UniProtKB-KW"/>
</dbReference>
<evidence type="ECO:0000256" key="16">
    <source>
        <dbReference type="ARBA" id="ARBA00042798"/>
    </source>
</evidence>
<gene>
    <name evidence="18" type="ORF">DET48_1282</name>
</gene>
<evidence type="ECO:0000259" key="17">
    <source>
        <dbReference type="PROSITE" id="PS51462"/>
    </source>
</evidence>
<keyword evidence="5" id="KW-0479">Metal-binding</keyword>
<evidence type="ECO:0000256" key="3">
    <source>
        <dbReference type="ARBA" id="ARBA00022457"/>
    </source>
</evidence>
<dbReference type="InterPro" id="IPR047127">
    <property type="entry name" value="MutT-like"/>
</dbReference>
<dbReference type="Pfam" id="PF00293">
    <property type="entry name" value="NUDIX"/>
    <property type="match status" value="1"/>
</dbReference>
<organism evidence="18 19">
    <name type="scientific">Vibrio diazotrophicus</name>
    <dbReference type="NCBI Taxonomy" id="685"/>
    <lineage>
        <taxon>Bacteria</taxon>
        <taxon>Pseudomonadati</taxon>
        <taxon>Pseudomonadota</taxon>
        <taxon>Gammaproteobacteria</taxon>
        <taxon>Vibrionales</taxon>
        <taxon>Vibrionaceae</taxon>
        <taxon>Vibrio</taxon>
    </lineage>
</organism>
<dbReference type="AlphaFoldDB" id="A0A2J8GK48"/>
<keyword evidence="9" id="KW-0234">DNA repair</keyword>
<dbReference type="EC" id="3.6.1.55" evidence="12"/>
<dbReference type="GO" id="GO:0008413">
    <property type="term" value="F:8-oxo-7,8-dihydroguanosine triphosphate pyrophosphatase activity"/>
    <property type="evidence" value="ECO:0007669"/>
    <property type="project" value="TreeGrafter"/>
</dbReference>
<dbReference type="GO" id="GO:0044716">
    <property type="term" value="F:8-oxo-GDP phosphatase activity"/>
    <property type="evidence" value="ECO:0007669"/>
    <property type="project" value="TreeGrafter"/>
</dbReference>
<proteinExistence type="inferred from homology"/>
<accession>A0A2J8GK48</accession>
<keyword evidence="3" id="KW-0515">Mutator protein</keyword>
<evidence type="ECO:0000256" key="4">
    <source>
        <dbReference type="ARBA" id="ARBA00022705"/>
    </source>
</evidence>
<dbReference type="PANTHER" id="PTHR47707:SF1">
    <property type="entry name" value="NUDIX HYDROLASE FAMILY PROTEIN"/>
    <property type="match status" value="1"/>
</dbReference>
<evidence type="ECO:0000256" key="8">
    <source>
        <dbReference type="ARBA" id="ARBA00022842"/>
    </source>
</evidence>
<protein>
    <recommendedName>
        <fullName evidence="13">8-oxo-dGTP diphosphatase</fullName>
        <ecNumber evidence="12">3.6.1.55</ecNumber>
    </recommendedName>
    <alternativeName>
        <fullName evidence="16">7,8-dihydro-8-oxoguanine-triphosphatase</fullName>
    </alternativeName>
    <alternativeName>
        <fullName evidence="15">Mutator protein MutT</fullName>
    </alternativeName>
    <alternativeName>
        <fullName evidence="14">dGTP pyrophosphohydrolase</fullName>
    </alternativeName>
</protein>
<dbReference type="GO" id="GO:0006260">
    <property type="term" value="P:DNA replication"/>
    <property type="evidence" value="ECO:0007669"/>
    <property type="project" value="UniProtKB-KW"/>
</dbReference>
<evidence type="ECO:0000256" key="11">
    <source>
        <dbReference type="ARBA" id="ARBA00036904"/>
    </source>
</evidence>
<dbReference type="EMBL" id="QLTR01000028">
    <property type="protein sequence ID" value="RAS59269.1"/>
    <property type="molecule type" value="Genomic_DNA"/>
</dbReference>
<evidence type="ECO:0000256" key="6">
    <source>
        <dbReference type="ARBA" id="ARBA00022763"/>
    </source>
</evidence>
<dbReference type="SUPFAM" id="SSF55811">
    <property type="entry name" value="Nudix"/>
    <property type="match status" value="1"/>
</dbReference>
<dbReference type="InterPro" id="IPR015797">
    <property type="entry name" value="NUDIX_hydrolase-like_dom_sf"/>
</dbReference>
<evidence type="ECO:0000256" key="14">
    <source>
        <dbReference type="ARBA" id="ARBA00041592"/>
    </source>
</evidence>
<evidence type="ECO:0000256" key="10">
    <source>
        <dbReference type="ARBA" id="ARBA00035861"/>
    </source>
</evidence>
<keyword evidence="7" id="KW-0378">Hydrolase</keyword>
<evidence type="ECO:0000313" key="19">
    <source>
        <dbReference type="Proteomes" id="UP000248729"/>
    </source>
</evidence>
<dbReference type="STRING" id="1348635.GCA_000740015_01108"/>
<dbReference type="RefSeq" id="WP_102942510.1">
    <property type="nucleotide sequence ID" value="NZ_QLTR01000028.1"/>
</dbReference>
<keyword evidence="4" id="KW-0235">DNA replication</keyword>
<dbReference type="GO" id="GO:0044715">
    <property type="term" value="F:8-oxo-dGDP phosphatase activity"/>
    <property type="evidence" value="ECO:0007669"/>
    <property type="project" value="TreeGrafter"/>
</dbReference>
<evidence type="ECO:0000256" key="12">
    <source>
        <dbReference type="ARBA" id="ARBA00038905"/>
    </source>
</evidence>
<evidence type="ECO:0000256" key="15">
    <source>
        <dbReference type="ARBA" id="ARBA00041979"/>
    </source>
</evidence>
<evidence type="ECO:0000256" key="7">
    <source>
        <dbReference type="ARBA" id="ARBA00022801"/>
    </source>
</evidence>
<comment type="similarity">
    <text evidence="2">Belongs to the Nudix hydrolase family.</text>
</comment>
<feature type="domain" description="Nudix hydrolase" evidence="17">
    <location>
        <begin position="2"/>
        <end position="126"/>
    </location>
</feature>
<name>A0A2J8GK48_VIBDI</name>
<comment type="cofactor">
    <cofactor evidence="1">
        <name>Mg(2+)</name>
        <dbReference type="ChEBI" id="CHEBI:18420"/>
    </cofactor>
</comment>
<evidence type="ECO:0000256" key="9">
    <source>
        <dbReference type="ARBA" id="ARBA00023204"/>
    </source>
</evidence>
<keyword evidence="6" id="KW-0227">DNA damage</keyword>
<dbReference type="PANTHER" id="PTHR47707">
    <property type="entry name" value="8-OXO-DGTP DIPHOSPHATASE"/>
    <property type="match status" value="1"/>
</dbReference>
<evidence type="ECO:0000256" key="1">
    <source>
        <dbReference type="ARBA" id="ARBA00001946"/>
    </source>
</evidence>
<sequence>MEVFECVSFILLKDKQVLLEHRSKLKETDPGMIAIPGGHLEAGETQQQALLRELKEELDVTPKNAKYLCSLYHPTIELQLLHYYVITEWQGAIIPLEADAVDWYEIDNAPVATEADRIALAEVGRVSQFLVG</sequence>
<evidence type="ECO:0000256" key="2">
    <source>
        <dbReference type="ARBA" id="ARBA00005582"/>
    </source>
</evidence>
<dbReference type="Gene3D" id="3.90.79.10">
    <property type="entry name" value="Nucleoside Triphosphate Pyrophosphohydrolase"/>
    <property type="match status" value="1"/>
</dbReference>